<dbReference type="AlphaFoldDB" id="A0A7D3XAG3"/>
<organism evidence="1 2">
    <name type="scientific">Erythrobacter mangrovi</name>
    <dbReference type="NCBI Taxonomy" id="2739433"/>
    <lineage>
        <taxon>Bacteria</taxon>
        <taxon>Pseudomonadati</taxon>
        <taxon>Pseudomonadota</taxon>
        <taxon>Alphaproteobacteria</taxon>
        <taxon>Sphingomonadales</taxon>
        <taxon>Erythrobacteraceae</taxon>
        <taxon>Erythrobacter/Porphyrobacter group</taxon>
        <taxon>Erythrobacter</taxon>
    </lineage>
</organism>
<keyword evidence="2" id="KW-1185">Reference proteome</keyword>
<dbReference type="EMBL" id="CP053921">
    <property type="protein sequence ID" value="QKG70830.1"/>
    <property type="molecule type" value="Genomic_DNA"/>
</dbReference>
<sequence>MSDKATRTAPQKREWTAPVLVRLGTIRDIAGNIGAGRQSPVQLRS</sequence>
<evidence type="ECO:0000313" key="2">
    <source>
        <dbReference type="Proteomes" id="UP000504693"/>
    </source>
</evidence>
<name>A0A7D3XAG3_9SPHN</name>
<dbReference type="KEGG" id="emv:HQR01_05285"/>
<proteinExistence type="predicted"/>
<protein>
    <submittedName>
        <fullName evidence="1">Uncharacterized protein</fullName>
    </submittedName>
</protein>
<dbReference type="RefSeq" id="WP_173213208.1">
    <property type="nucleotide sequence ID" value="NZ_CP053921.1"/>
</dbReference>
<reference evidence="1 2" key="1">
    <citation type="submission" date="2020-05" db="EMBL/GenBank/DDBJ databases">
        <title>Erythrobacter mangrovi sp. nov., isolated from rhizosphere soil of mangrove plant (Kandelia candel).</title>
        <authorList>
            <person name="Ye Y.H."/>
        </authorList>
    </citation>
    <scope>NUCLEOTIDE SEQUENCE [LARGE SCALE GENOMIC DNA]</scope>
    <source>
        <strain evidence="1 2">EB310</strain>
    </source>
</reference>
<accession>A0A7D3XAG3</accession>
<gene>
    <name evidence="1" type="ORF">HQR01_05285</name>
</gene>
<dbReference type="Proteomes" id="UP000504693">
    <property type="component" value="Chromosome"/>
</dbReference>
<evidence type="ECO:0000313" key="1">
    <source>
        <dbReference type="EMBL" id="QKG70830.1"/>
    </source>
</evidence>